<dbReference type="Proteomes" id="UP001336250">
    <property type="component" value="Unassembled WGS sequence"/>
</dbReference>
<name>A0AAW9QEG1_9BURK</name>
<proteinExistence type="inferred from homology"/>
<dbReference type="AlphaFoldDB" id="A0AAW9QEG1"/>
<keyword evidence="4 6" id="KW-0813">Transport</keyword>
<dbReference type="InterPro" id="IPR001279">
    <property type="entry name" value="Metallo-B-lactamas"/>
</dbReference>
<gene>
    <name evidence="6 8" type="primary">pqqB</name>
    <name evidence="8" type="ORF">V4F39_03610</name>
</gene>
<accession>A0AAW9QEG1</accession>
<evidence type="ECO:0000256" key="1">
    <source>
        <dbReference type="ARBA" id="ARBA00004886"/>
    </source>
</evidence>
<dbReference type="RefSeq" id="WP_332287899.1">
    <property type="nucleotide sequence ID" value="NZ_JAZIBG010000009.1"/>
</dbReference>
<comment type="pathway">
    <text evidence="1 6">Cofactor biosynthesis; pyrroloquinoline quinone biosynthesis.</text>
</comment>
<evidence type="ECO:0000256" key="3">
    <source>
        <dbReference type="ARBA" id="ARBA00015084"/>
    </source>
</evidence>
<dbReference type="EMBL" id="JAZIBG010000009">
    <property type="protein sequence ID" value="MEF7612985.1"/>
    <property type="molecule type" value="Genomic_DNA"/>
</dbReference>
<dbReference type="InterPro" id="IPR036866">
    <property type="entry name" value="RibonucZ/Hydroxyglut_hydro"/>
</dbReference>
<evidence type="ECO:0000313" key="9">
    <source>
        <dbReference type="Proteomes" id="UP001336250"/>
    </source>
</evidence>
<evidence type="ECO:0000256" key="4">
    <source>
        <dbReference type="ARBA" id="ARBA00022448"/>
    </source>
</evidence>
<evidence type="ECO:0000313" key="8">
    <source>
        <dbReference type="EMBL" id="MEF7612985.1"/>
    </source>
</evidence>
<evidence type="ECO:0000256" key="2">
    <source>
        <dbReference type="ARBA" id="ARBA00008481"/>
    </source>
</evidence>
<dbReference type="HAMAP" id="MF_00653">
    <property type="entry name" value="PQQ_syn_PqqB"/>
    <property type="match status" value="1"/>
</dbReference>
<dbReference type="Gene3D" id="3.60.15.10">
    <property type="entry name" value="Ribonuclease Z/Hydroxyacylglutathione hydrolase-like"/>
    <property type="match status" value="1"/>
</dbReference>
<sequence>MRITVLGSAAGGGFPQWNCNCRNCAGLRAGTLRTKARTQSSIFIRPDGGADGVLFNASPDILAQIRANPELQPGRALRDSAIAGVVLMDGQIDHVTGLFMLRERSRPAPERPGGRAPDPLPLWCTDAVAEDLTTGHPVFRVLGHYCGVDRHAIALDGTPFEVPGVPDLLFRAMPLDSKAAPYSPHRERGEPGDNLGITVTDRRSGGRLFYAPGLAAVTPAVFDAMSNADAVMVDGTFWTDDEMITTGAGPQRARAIGHLPQSGEGGMLEVMARLPAATRKLLIHINNTNPILDEDSAPRAEVARAGVEVCEDGMHIEL</sequence>
<organism evidence="8 9">
    <name type="scientific">Aquincola agrisoli</name>
    <dbReference type="NCBI Taxonomy" id="3119538"/>
    <lineage>
        <taxon>Bacteria</taxon>
        <taxon>Pseudomonadati</taxon>
        <taxon>Pseudomonadota</taxon>
        <taxon>Betaproteobacteria</taxon>
        <taxon>Burkholderiales</taxon>
        <taxon>Sphaerotilaceae</taxon>
        <taxon>Aquincola</taxon>
    </lineage>
</organism>
<evidence type="ECO:0000256" key="5">
    <source>
        <dbReference type="ARBA" id="ARBA00022905"/>
    </source>
</evidence>
<dbReference type="CDD" id="cd16274">
    <property type="entry name" value="PQQB-like_MBL-fold"/>
    <property type="match status" value="1"/>
</dbReference>
<protein>
    <recommendedName>
        <fullName evidence="3 6">Coenzyme PQQ synthesis protein B</fullName>
    </recommendedName>
    <alternativeName>
        <fullName evidence="6">Pyrroloquinoline quinone biosynthesis protein B</fullName>
    </alternativeName>
</protein>
<evidence type="ECO:0000259" key="7">
    <source>
        <dbReference type="Pfam" id="PF12706"/>
    </source>
</evidence>
<dbReference type="InterPro" id="IPR011842">
    <property type="entry name" value="PQQ_synth_PqqB"/>
</dbReference>
<dbReference type="GO" id="GO:0018189">
    <property type="term" value="P:pyrroloquinoline quinone biosynthetic process"/>
    <property type="evidence" value="ECO:0007669"/>
    <property type="project" value="UniProtKB-UniRule"/>
</dbReference>
<comment type="similarity">
    <text evidence="2 6">Belongs to the PqqB family.</text>
</comment>
<dbReference type="PANTHER" id="PTHR42663">
    <property type="entry name" value="HYDROLASE C777.06C-RELATED-RELATED"/>
    <property type="match status" value="1"/>
</dbReference>
<dbReference type="SUPFAM" id="SSF56281">
    <property type="entry name" value="Metallo-hydrolase/oxidoreductase"/>
    <property type="match status" value="1"/>
</dbReference>
<comment type="caution">
    <text evidence="8">The sequence shown here is derived from an EMBL/GenBank/DDBJ whole genome shotgun (WGS) entry which is preliminary data.</text>
</comment>
<dbReference type="PANTHER" id="PTHR42663:SF7">
    <property type="entry name" value="COENZYME PQQ SYNTHESIS PROTEIN B"/>
    <property type="match status" value="1"/>
</dbReference>
<dbReference type="NCBIfam" id="TIGR02108">
    <property type="entry name" value="PQQ_syn_pqqB"/>
    <property type="match status" value="1"/>
</dbReference>
<dbReference type="Pfam" id="PF12706">
    <property type="entry name" value="Lactamase_B_2"/>
    <property type="match status" value="1"/>
</dbReference>
<comment type="function">
    <text evidence="6">May be involved in the transport of PQQ or its precursor to the periplasm.</text>
</comment>
<reference evidence="8 9" key="1">
    <citation type="submission" date="2024-02" db="EMBL/GenBank/DDBJ databases">
        <title>Genome sequence of Aquincola sp. MAHUQ-54.</title>
        <authorList>
            <person name="Huq M.A."/>
        </authorList>
    </citation>
    <scope>NUCLEOTIDE SEQUENCE [LARGE SCALE GENOMIC DNA]</scope>
    <source>
        <strain evidence="8 9">MAHUQ-54</strain>
    </source>
</reference>
<keyword evidence="5 6" id="KW-0884">PQQ biosynthesis</keyword>
<evidence type="ECO:0000256" key="6">
    <source>
        <dbReference type="HAMAP-Rule" id="MF_00653"/>
    </source>
</evidence>
<keyword evidence="9" id="KW-1185">Reference proteome</keyword>
<feature type="domain" description="Metallo-beta-lactamase" evidence="7">
    <location>
        <begin position="53"/>
        <end position="285"/>
    </location>
</feature>